<evidence type="ECO:0000256" key="1">
    <source>
        <dbReference type="SAM" id="Phobius"/>
    </source>
</evidence>
<evidence type="ECO:0000313" key="3">
    <source>
        <dbReference type="Proteomes" id="UP000028501"/>
    </source>
</evidence>
<evidence type="ECO:0000313" key="2">
    <source>
        <dbReference type="EMBL" id="AIG97739.1"/>
    </source>
</evidence>
<dbReference type="Proteomes" id="UP000028501">
    <property type="component" value="Chromosome"/>
</dbReference>
<name>A0A075WF55_ARCFL</name>
<dbReference type="RefSeq" id="WP_143274390.1">
    <property type="nucleotide sequence ID" value="NZ_CP006577.1"/>
</dbReference>
<protein>
    <submittedName>
        <fullName evidence="2">Uncharacterized protein</fullName>
    </submittedName>
</protein>
<dbReference type="KEGG" id="afg:AFULGI_00009480"/>
<feature type="transmembrane region" description="Helical" evidence="1">
    <location>
        <begin position="43"/>
        <end position="65"/>
    </location>
</feature>
<dbReference type="AlphaFoldDB" id="A0A075WF55"/>
<dbReference type="GeneID" id="24794462"/>
<sequence>MERPTGVTVLAILYVLAAVFFFLAAAVSGYLVQVASTTQLGEIPYAELFFAFSGIFFSITGTVWLITAYGLWKGRGWGWWLAVIFTAFGLISSLLSLPKGVVGIVVLGAILYYLTRRHVREFFGV</sequence>
<accession>A0A075WF55</accession>
<keyword evidence="1" id="KW-1133">Transmembrane helix</keyword>
<gene>
    <name evidence="2" type="ORF">AFULGI_00009480</name>
</gene>
<proteinExistence type="predicted"/>
<feature type="transmembrane region" description="Helical" evidence="1">
    <location>
        <begin position="7"/>
        <end position="31"/>
    </location>
</feature>
<keyword evidence="1" id="KW-0812">Transmembrane</keyword>
<reference evidence="2 3" key="1">
    <citation type="submission" date="2013-07" db="EMBL/GenBank/DDBJ databases">
        <title>Genome of Archaeoglobus fulgidus.</title>
        <authorList>
            <person name="Fiebig A."/>
            <person name="Birkeland N.-K."/>
        </authorList>
    </citation>
    <scope>NUCLEOTIDE SEQUENCE [LARGE SCALE GENOMIC DNA]</scope>
    <source>
        <strain evidence="2 3">DSM 8774</strain>
    </source>
</reference>
<organism evidence="2 3">
    <name type="scientific">Archaeoglobus fulgidus DSM 8774</name>
    <dbReference type="NCBI Taxonomy" id="1344584"/>
    <lineage>
        <taxon>Archaea</taxon>
        <taxon>Methanobacteriati</taxon>
        <taxon>Methanobacteriota</taxon>
        <taxon>Archaeoglobi</taxon>
        <taxon>Archaeoglobales</taxon>
        <taxon>Archaeoglobaceae</taxon>
        <taxon>Archaeoglobus</taxon>
    </lineage>
</organism>
<feature type="transmembrane region" description="Helical" evidence="1">
    <location>
        <begin position="77"/>
        <end position="94"/>
    </location>
</feature>
<dbReference type="HOGENOM" id="CLU_119855_0_0_2"/>
<dbReference type="EMBL" id="CP006577">
    <property type="protein sequence ID" value="AIG97739.1"/>
    <property type="molecule type" value="Genomic_DNA"/>
</dbReference>
<keyword evidence="1" id="KW-0472">Membrane</keyword>